<dbReference type="Proteomes" id="UP000433876">
    <property type="component" value="Unassembled WGS sequence"/>
</dbReference>
<dbReference type="AlphaFoldDB" id="A0A8S8ZJJ9"/>
<feature type="compositionally biased region" description="Basic residues" evidence="1">
    <location>
        <begin position="87"/>
        <end position="98"/>
    </location>
</feature>
<gene>
    <name evidence="2" type="ORF">SMACR_05888</name>
</gene>
<protein>
    <submittedName>
        <fullName evidence="2">Uncharacterized protein</fullName>
    </submittedName>
</protein>
<proteinExistence type="predicted"/>
<feature type="compositionally biased region" description="Polar residues" evidence="1">
    <location>
        <begin position="18"/>
        <end position="60"/>
    </location>
</feature>
<evidence type="ECO:0000313" key="2">
    <source>
        <dbReference type="EMBL" id="KAA8628871.1"/>
    </source>
</evidence>
<name>A0A8S8ZJJ9_SORMA</name>
<sequence>MSITSNALSGSLDEATASPGSSRSQSIASQPVAPFQTSTQGNAPHSSHSQTTTTNRASLVSGNVKMTDIITATGNLSLHNRPIRPQSHNRRALQAHRRGPAESLRVEAQRHRGFSTIMANIQARQTAQASLSHSPRTRQVRPRTPLSRLSRLSRQVRQESTRFLSQCAHIHQRQSIRAQRRSQVPTSLNTTLVQSTSAVVMAELRHRSMLRSNAQFLQEVRIISAIAARVGHYERLVAGWYGLVAG</sequence>
<feature type="region of interest" description="Disordered" evidence="1">
    <location>
        <begin position="77"/>
        <end position="106"/>
    </location>
</feature>
<organism evidence="2 3">
    <name type="scientific">Sordaria macrospora</name>
    <dbReference type="NCBI Taxonomy" id="5147"/>
    <lineage>
        <taxon>Eukaryota</taxon>
        <taxon>Fungi</taxon>
        <taxon>Dikarya</taxon>
        <taxon>Ascomycota</taxon>
        <taxon>Pezizomycotina</taxon>
        <taxon>Sordariomycetes</taxon>
        <taxon>Sordariomycetidae</taxon>
        <taxon>Sordariales</taxon>
        <taxon>Sordariaceae</taxon>
        <taxon>Sordaria</taxon>
    </lineage>
</organism>
<dbReference type="EMBL" id="NMPR01000160">
    <property type="protein sequence ID" value="KAA8628871.1"/>
    <property type="molecule type" value="Genomic_DNA"/>
</dbReference>
<dbReference type="VEuPathDB" id="FungiDB:SMAC_05888"/>
<comment type="caution">
    <text evidence="2">The sequence shown here is derived from an EMBL/GenBank/DDBJ whole genome shotgun (WGS) entry which is preliminary data.</text>
</comment>
<accession>A0A8S8ZJJ9</accession>
<feature type="region of interest" description="Disordered" evidence="1">
    <location>
        <begin position="1"/>
        <end position="60"/>
    </location>
</feature>
<reference evidence="2 3" key="1">
    <citation type="submission" date="2017-07" db="EMBL/GenBank/DDBJ databases">
        <title>Genome sequence of the Sordaria macrospora wild type strain R19027.</title>
        <authorList>
            <person name="Nowrousian M."/>
            <person name="Teichert I."/>
            <person name="Kueck U."/>
        </authorList>
    </citation>
    <scope>NUCLEOTIDE SEQUENCE [LARGE SCALE GENOMIC DNA]</scope>
    <source>
        <strain evidence="2 3">R19027</strain>
        <tissue evidence="2">Mycelium</tissue>
    </source>
</reference>
<evidence type="ECO:0000256" key="1">
    <source>
        <dbReference type="SAM" id="MobiDB-lite"/>
    </source>
</evidence>
<evidence type="ECO:0000313" key="3">
    <source>
        <dbReference type="Proteomes" id="UP000433876"/>
    </source>
</evidence>